<dbReference type="SUPFAM" id="SSF51161">
    <property type="entry name" value="Trimeric LpxA-like enzymes"/>
    <property type="match status" value="1"/>
</dbReference>
<gene>
    <name evidence="2" type="ORF">HA237_04675</name>
</gene>
<dbReference type="PANTHER" id="PTHR23416">
    <property type="entry name" value="SIALIC ACID SYNTHASE-RELATED"/>
    <property type="match status" value="1"/>
</dbReference>
<dbReference type="Pfam" id="PF00132">
    <property type="entry name" value="Hexapep"/>
    <property type="match status" value="1"/>
</dbReference>
<dbReference type="AlphaFoldDB" id="A0A7J4IXW3"/>
<dbReference type="InterPro" id="IPR011004">
    <property type="entry name" value="Trimer_LpxA-like_sf"/>
</dbReference>
<comment type="caution">
    <text evidence="2">The sequence shown here is derived from an EMBL/GenBank/DDBJ whole genome shotgun (WGS) entry which is preliminary data.</text>
</comment>
<dbReference type="Proteomes" id="UP000577419">
    <property type="component" value="Unassembled WGS sequence"/>
</dbReference>
<keyword evidence="1 2" id="KW-0808">Transferase</keyword>
<dbReference type="PROSITE" id="PS00101">
    <property type="entry name" value="HEXAPEP_TRANSFERASES"/>
    <property type="match status" value="1"/>
</dbReference>
<protein>
    <submittedName>
        <fullName evidence="2">Acyltransferase</fullName>
    </submittedName>
</protein>
<organism evidence="2 3">
    <name type="scientific">Candidatus Iainarchaeum sp</name>
    <dbReference type="NCBI Taxonomy" id="3101447"/>
    <lineage>
        <taxon>Archaea</taxon>
        <taxon>Candidatus Iainarchaeota</taxon>
        <taxon>Candidatus Iainarchaeia</taxon>
        <taxon>Candidatus Iainarchaeales</taxon>
        <taxon>Candidatus Iainarchaeaceae</taxon>
        <taxon>Candidatus Iainarchaeum</taxon>
    </lineage>
</organism>
<dbReference type="CDD" id="cd04647">
    <property type="entry name" value="LbH_MAT_like"/>
    <property type="match status" value="1"/>
</dbReference>
<dbReference type="Gene3D" id="2.160.10.10">
    <property type="entry name" value="Hexapeptide repeat proteins"/>
    <property type="match status" value="1"/>
</dbReference>
<proteinExistence type="predicted"/>
<dbReference type="InterPro" id="IPR051159">
    <property type="entry name" value="Hexapeptide_acetyltransf"/>
</dbReference>
<sequence length="139" mass="15547">MSEERFEKWVMPKIEEKKLHPKYFFLVQYKHNLKLGVKTDIGAFNYINAKNGVEIGDFVQIGSHCSIYSDSTIDNKKGKVVLKKNARIGSHSVVMPGVTVGENSIIGALSFVNKDIPANVLAFGIPAKVVRKLKQEELE</sequence>
<reference evidence="3" key="1">
    <citation type="journal article" date="2020" name="bioRxiv">
        <title>A rank-normalized archaeal taxonomy based on genome phylogeny resolves widespread incomplete and uneven classifications.</title>
        <authorList>
            <person name="Rinke C."/>
            <person name="Chuvochina M."/>
            <person name="Mussig A.J."/>
            <person name="Chaumeil P.-A."/>
            <person name="Waite D.W."/>
            <person name="Whitman W.B."/>
            <person name="Parks D.H."/>
            <person name="Hugenholtz P."/>
        </authorList>
    </citation>
    <scope>NUCLEOTIDE SEQUENCE [LARGE SCALE GENOMIC DNA]</scope>
</reference>
<dbReference type="EMBL" id="DUFG01000021">
    <property type="protein sequence ID" value="HIH08637.1"/>
    <property type="molecule type" value="Genomic_DNA"/>
</dbReference>
<evidence type="ECO:0000313" key="3">
    <source>
        <dbReference type="Proteomes" id="UP000577419"/>
    </source>
</evidence>
<evidence type="ECO:0000256" key="1">
    <source>
        <dbReference type="ARBA" id="ARBA00022679"/>
    </source>
</evidence>
<keyword evidence="2" id="KW-0012">Acyltransferase</keyword>
<accession>A0A7J4IXW3</accession>
<dbReference type="InterPro" id="IPR001451">
    <property type="entry name" value="Hexapep"/>
</dbReference>
<evidence type="ECO:0000313" key="2">
    <source>
        <dbReference type="EMBL" id="HIH08637.1"/>
    </source>
</evidence>
<dbReference type="GO" id="GO:0016746">
    <property type="term" value="F:acyltransferase activity"/>
    <property type="evidence" value="ECO:0007669"/>
    <property type="project" value="UniProtKB-KW"/>
</dbReference>
<dbReference type="InterPro" id="IPR018357">
    <property type="entry name" value="Hexapep_transf_CS"/>
</dbReference>
<name>A0A7J4IXW3_9ARCH</name>